<protein>
    <submittedName>
        <fullName evidence="1">Uncharacterized protein</fullName>
    </submittedName>
</protein>
<evidence type="ECO:0000313" key="2">
    <source>
        <dbReference type="Proteomes" id="UP001283361"/>
    </source>
</evidence>
<dbReference type="EMBL" id="JAWDGP010007314">
    <property type="protein sequence ID" value="KAK3726266.1"/>
    <property type="molecule type" value="Genomic_DNA"/>
</dbReference>
<organism evidence="1 2">
    <name type="scientific">Elysia crispata</name>
    <name type="common">lettuce slug</name>
    <dbReference type="NCBI Taxonomy" id="231223"/>
    <lineage>
        <taxon>Eukaryota</taxon>
        <taxon>Metazoa</taxon>
        <taxon>Spiralia</taxon>
        <taxon>Lophotrochozoa</taxon>
        <taxon>Mollusca</taxon>
        <taxon>Gastropoda</taxon>
        <taxon>Heterobranchia</taxon>
        <taxon>Euthyneura</taxon>
        <taxon>Panpulmonata</taxon>
        <taxon>Sacoglossa</taxon>
        <taxon>Placobranchoidea</taxon>
        <taxon>Plakobranchidae</taxon>
        <taxon>Elysia</taxon>
    </lineage>
</organism>
<keyword evidence="2" id="KW-1185">Reference proteome</keyword>
<comment type="caution">
    <text evidence="1">The sequence shown here is derived from an EMBL/GenBank/DDBJ whole genome shotgun (WGS) entry which is preliminary data.</text>
</comment>
<name>A0AAE0XYZ3_9GAST</name>
<reference evidence="1" key="1">
    <citation type="journal article" date="2023" name="G3 (Bethesda)">
        <title>A reference genome for the long-term kleptoplast-retaining sea slug Elysia crispata morphotype clarki.</title>
        <authorList>
            <person name="Eastman K.E."/>
            <person name="Pendleton A.L."/>
            <person name="Shaikh M.A."/>
            <person name="Suttiyut T."/>
            <person name="Ogas R."/>
            <person name="Tomko P."/>
            <person name="Gavelis G."/>
            <person name="Widhalm J.R."/>
            <person name="Wisecaver J.H."/>
        </authorList>
    </citation>
    <scope>NUCLEOTIDE SEQUENCE</scope>
    <source>
        <strain evidence="1">ECLA1</strain>
    </source>
</reference>
<dbReference type="Proteomes" id="UP001283361">
    <property type="component" value="Unassembled WGS sequence"/>
</dbReference>
<dbReference type="AlphaFoldDB" id="A0AAE0XYZ3"/>
<proteinExistence type="predicted"/>
<evidence type="ECO:0000313" key="1">
    <source>
        <dbReference type="EMBL" id="KAK3726266.1"/>
    </source>
</evidence>
<accession>A0AAE0XYZ3</accession>
<gene>
    <name evidence="1" type="ORF">RRG08_008646</name>
</gene>
<sequence>MDHIDLVFFGTTTDRAEETDSEAEMVVVERNSRGGVGARHNGARALARVVTQYVLYSSTDAKNFGGRGEIHFALNRSGFIRSEFES</sequence>